<feature type="compositionally biased region" description="Acidic residues" evidence="1">
    <location>
        <begin position="1"/>
        <end position="11"/>
    </location>
</feature>
<name>A0A225UKT9_9STRA</name>
<gene>
    <name evidence="2" type="ORF">PHMEG_00036895</name>
</gene>
<feature type="region of interest" description="Disordered" evidence="1">
    <location>
        <begin position="95"/>
        <end position="122"/>
    </location>
</feature>
<dbReference type="Proteomes" id="UP000198211">
    <property type="component" value="Unassembled WGS sequence"/>
</dbReference>
<evidence type="ECO:0000256" key="1">
    <source>
        <dbReference type="SAM" id="MobiDB-lite"/>
    </source>
</evidence>
<dbReference type="EMBL" id="NBNE01015726">
    <property type="protein sequence ID" value="OWY93635.1"/>
    <property type="molecule type" value="Genomic_DNA"/>
</dbReference>
<sequence>MKAPEDEEDEDHLGSGWSEEDLKSTYHRKELQIEDPSRRGAPEPRSTATDYGRRGHQPDSVVTLCVSRGGWVRHFLRATATDVARTLWENRCKIRRSSPARSNRRDNGSAPTDQATVTESSDRSVGTLQKFFNAAMDRYLAEEREANKDPASTRPQHQGSQDVEMESIRSSDHGSRWEYDPDDVDFSTSDTSHRGR</sequence>
<evidence type="ECO:0000313" key="2">
    <source>
        <dbReference type="EMBL" id="OWY93635.1"/>
    </source>
</evidence>
<feature type="compositionally biased region" description="Basic and acidic residues" evidence="1">
    <location>
        <begin position="139"/>
        <end position="148"/>
    </location>
</feature>
<organism evidence="2 3">
    <name type="scientific">Phytophthora megakarya</name>
    <dbReference type="NCBI Taxonomy" id="4795"/>
    <lineage>
        <taxon>Eukaryota</taxon>
        <taxon>Sar</taxon>
        <taxon>Stramenopiles</taxon>
        <taxon>Oomycota</taxon>
        <taxon>Peronosporomycetes</taxon>
        <taxon>Peronosporales</taxon>
        <taxon>Peronosporaceae</taxon>
        <taxon>Phytophthora</taxon>
    </lineage>
</organism>
<reference evidence="3" key="1">
    <citation type="submission" date="2017-03" db="EMBL/GenBank/DDBJ databases">
        <title>Phytopthora megakarya and P. palmivora, two closely related causual agents of cacao black pod achieved similar genome size and gene model numbers by different mechanisms.</title>
        <authorList>
            <person name="Ali S."/>
            <person name="Shao J."/>
            <person name="Larry D.J."/>
            <person name="Kronmiller B."/>
            <person name="Shen D."/>
            <person name="Strem M.D."/>
            <person name="Melnick R.L."/>
            <person name="Guiltinan M.J."/>
            <person name="Tyler B.M."/>
            <person name="Meinhardt L.W."/>
            <person name="Bailey B.A."/>
        </authorList>
    </citation>
    <scope>NUCLEOTIDE SEQUENCE [LARGE SCALE GENOMIC DNA]</scope>
    <source>
        <strain evidence="3">zdho120</strain>
    </source>
</reference>
<protein>
    <submittedName>
        <fullName evidence="2">Uncharacterized protein</fullName>
    </submittedName>
</protein>
<accession>A0A225UKT9</accession>
<feature type="region of interest" description="Disordered" evidence="1">
    <location>
        <begin position="139"/>
        <end position="196"/>
    </location>
</feature>
<proteinExistence type="predicted"/>
<evidence type="ECO:0000313" key="3">
    <source>
        <dbReference type="Proteomes" id="UP000198211"/>
    </source>
</evidence>
<comment type="caution">
    <text evidence="2">The sequence shown here is derived from an EMBL/GenBank/DDBJ whole genome shotgun (WGS) entry which is preliminary data.</text>
</comment>
<feature type="region of interest" description="Disordered" evidence="1">
    <location>
        <begin position="1"/>
        <end position="57"/>
    </location>
</feature>
<keyword evidence="3" id="KW-1185">Reference proteome</keyword>
<feature type="compositionally biased region" description="Basic and acidic residues" evidence="1">
    <location>
        <begin position="166"/>
        <end position="179"/>
    </location>
</feature>
<feature type="compositionally biased region" description="Basic and acidic residues" evidence="1">
    <location>
        <begin position="20"/>
        <end position="42"/>
    </location>
</feature>
<dbReference type="AlphaFoldDB" id="A0A225UKT9"/>
<feature type="compositionally biased region" description="Polar residues" evidence="1">
    <location>
        <begin position="109"/>
        <end position="122"/>
    </location>
</feature>